<evidence type="ECO:0000313" key="6">
    <source>
        <dbReference type="EMBL" id="MFC2925669.1"/>
    </source>
</evidence>
<evidence type="ECO:0000259" key="5">
    <source>
        <dbReference type="Pfam" id="PF01103"/>
    </source>
</evidence>
<dbReference type="Gene3D" id="3.10.20.310">
    <property type="entry name" value="membrane protein fhac"/>
    <property type="match status" value="1"/>
</dbReference>
<dbReference type="Pfam" id="PF01103">
    <property type="entry name" value="Omp85"/>
    <property type="match status" value="1"/>
</dbReference>
<sequence>MKSSGLAILLAAGLAAPVWAEPVARIRDVEDESLRSQLRAVIGETPHAPAGPREARQRAEEAAARVRRALRSFGYYAGTATAVVLDGDGRLRPAVRVEPGPRFTFSSVDLDLTRPVTQPAAERTRAAFTLSEGDPVDAQSILAAEHEAVVTLRAEGYPDAETRERDIVVDHAATTARGQFIIEPGPFARFGAIEMPGETILRPSYVRRLAPFVPGDPAAPEALIDFADRLSGLPGVERAEVRLGDTVDGEEARTVIVELEAAPRHQLELGAGYSTTEGAGIEGEWARRNLFGGAEALTLTARLATLDSLAGARLEFPNWQRYGQTLTLTAEAEAERTDAYDREAFTLGAGLRRAISDELAATLGAEIETARVEEARGVTRTRAGDLQLAAASIGAIWDRRDDPLDPQTGFTLEGDFVPAAVFDDGFTTFYTARIAATAYYPLAEDVVLAGRARLGTILNVDAAEIPADRRFYAGGGGSARGFEYQSLSPAGPTGQPFGGTSLVETSVEVRWRRSDTLGFAAFIDSAAAGSDPMPDISAMRAAFGIGVRYYTGFGPIRLDLATPLDRRDGEDPVSIYISIGQAF</sequence>
<dbReference type="EMBL" id="JBHRSV010000006">
    <property type="protein sequence ID" value="MFC2925669.1"/>
    <property type="molecule type" value="Genomic_DNA"/>
</dbReference>
<dbReference type="InterPro" id="IPR039910">
    <property type="entry name" value="D15-like"/>
</dbReference>
<reference evidence="7" key="1">
    <citation type="journal article" date="2019" name="Int. J. Syst. Evol. Microbiol.">
        <title>The Global Catalogue of Microorganisms (GCM) 10K type strain sequencing project: providing services to taxonomists for standard genome sequencing and annotation.</title>
        <authorList>
            <consortium name="The Broad Institute Genomics Platform"/>
            <consortium name="The Broad Institute Genome Sequencing Center for Infectious Disease"/>
            <person name="Wu L."/>
            <person name="Ma J."/>
        </authorList>
    </citation>
    <scope>NUCLEOTIDE SEQUENCE [LARGE SCALE GENOMIC DNA]</scope>
    <source>
        <strain evidence="7">KCTC 52487</strain>
    </source>
</reference>
<name>A0ABV6ZWD4_9PROT</name>
<keyword evidence="4" id="KW-0732">Signal</keyword>
<feature type="signal peptide" evidence="4">
    <location>
        <begin position="1"/>
        <end position="20"/>
    </location>
</feature>
<dbReference type="Gene3D" id="2.40.160.50">
    <property type="entry name" value="membrane protein fhac: a member of the omp85/tpsb transporter family"/>
    <property type="match status" value="1"/>
</dbReference>
<keyword evidence="2" id="KW-1134">Transmembrane beta strand</keyword>
<comment type="subcellular location">
    <subcellularLocation>
        <location evidence="1">Membrane</location>
    </subcellularLocation>
</comment>
<feature type="chain" id="PRO_5047302693" evidence="4">
    <location>
        <begin position="21"/>
        <end position="583"/>
    </location>
</feature>
<dbReference type="PANTHER" id="PTHR12815">
    <property type="entry name" value="SORTING AND ASSEMBLY MACHINERY SAMM50 PROTEIN FAMILY MEMBER"/>
    <property type="match status" value="1"/>
</dbReference>
<feature type="domain" description="Bacterial surface antigen (D15)" evidence="5">
    <location>
        <begin position="289"/>
        <end position="583"/>
    </location>
</feature>
<evidence type="ECO:0000256" key="1">
    <source>
        <dbReference type="ARBA" id="ARBA00004370"/>
    </source>
</evidence>
<keyword evidence="2" id="KW-0812">Transmembrane</keyword>
<evidence type="ECO:0000256" key="2">
    <source>
        <dbReference type="ARBA" id="ARBA00022452"/>
    </source>
</evidence>
<dbReference type="PANTHER" id="PTHR12815:SF42">
    <property type="entry name" value="BACTERIAL SURFACE ANTIGEN (D15) DOMAIN-CONTAINING PROTEIN"/>
    <property type="match status" value="1"/>
</dbReference>
<dbReference type="RefSeq" id="WP_343165535.1">
    <property type="nucleotide sequence ID" value="NZ_JBHRSV010000006.1"/>
</dbReference>
<dbReference type="InterPro" id="IPR000184">
    <property type="entry name" value="Bac_surfAg_D15"/>
</dbReference>
<gene>
    <name evidence="6" type="ORF">ACFOOR_06090</name>
</gene>
<comment type="caution">
    <text evidence="6">The sequence shown here is derived from an EMBL/GenBank/DDBJ whole genome shotgun (WGS) entry which is preliminary data.</text>
</comment>
<protein>
    <submittedName>
        <fullName evidence="6">Autotransporter assembly complex family protein</fullName>
    </submittedName>
</protein>
<keyword evidence="7" id="KW-1185">Reference proteome</keyword>
<evidence type="ECO:0000256" key="4">
    <source>
        <dbReference type="SAM" id="SignalP"/>
    </source>
</evidence>
<organism evidence="6 7">
    <name type="scientific">Hyphobacterium vulgare</name>
    <dbReference type="NCBI Taxonomy" id="1736751"/>
    <lineage>
        <taxon>Bacteria</taxon>
        <taxon>Pseudomonadati</taxon>
        <taxon>Pseudomonadota</taxon>
        <taxon>Alphaproteobacteria</taxon>
        <taxon>Maricaulales</taxon>
        <taxon>Maricaulaceae</taxon>
        <taxon>Hyphobacterium</taxon>
    </lineage>
</organism>
<dbReference type="Proteomes" id="UP001595379">
    <property type="component" value="Unassembled WGS sequence"/>
</dbReference>
<keyword evidence="3" id="KW-0472">Membrane</keyword>
<proteinExistence type="predicted"/>
<evidence type="ECO:0000313" key="7">
    <source>
        <dbReference type="Proteomes" id="UP001595379"/>
    </source>
</evidence>
<accession>A0ABV6ZWD4</accession>
<evidence type="ECO:0000256" key="3">
    <source>
        <dbReference type="ARBA" id="ARBA00023136"/>
    </source>
</evidence>